<evidence type="ECO:0000256" key="1">
    <source>
        <dbReference type="ARBA" id="ARBA00004651"/>
    </source>
</evidence>
<dbReference type="EMBL" id="CP036281">
    <property type="protein sequence ID" value="QDU81802.1"/>
    <property type="molecule type" value="Genomic_DNA"/>
</dbReference>
<feature type="transmembrane region" description="Helical" evidence="6">
    <location>
        <begin position="370"/>
        <end position="387"/>
    </location>
</feature>
<dbReference type="GO" id="GO:0015920">
    <property type="term" value="P:lipopolysaccharide transport"/>
    <property type="evidence" value="ECO:0007669"/>
    <property type="project" value="TreeGrafter"/>
</dbReference>
<evidence type="ECO:0000256" key="3">
    <source>
        <dbReference type="ARBA" id="ARBA00022692"/>
    </source>
</evidence>
<dbReference type="KEGG" id="plon:Pla110_35520"/>
<evidence type="ECO:0000313" key="8">
    <source>
        <dbReference type="Proteomes" id="UP000317178"/>
    </source>
</evidence>
<organism evidence="7 8">
    <name type="scientific">Polystyrenella longa</name>
    <dbReference type="NCBI Taxonomy" id="2528007"/>
    <lineage>
        <taxon>Bacteria</taxon>
        <taxon>Pseudomonadati</taxon>
        <taxon>Planctomycetota</taxon>
        <taxon>Planctomycetia</taxon>
        <taxon>Planctomycetales</taxon>
        <taxon>Planctomycetaceae</taxon>
        <taxon>Polystyrenella</taxon>
    </lineage>
</organism>
<dbReference type="AlphaFoldDB" id="A0A518CRE8"/>
<sequence>MRLLQRYILMELLRVFVLLLSGLTIMLVFVGVFREATERGLGPVQVLQIMPYIIPSLLPFTIPATFLLTVCVVYGRMAGDLEITAAKAAGINVLSLLWPSFIMGAVLSLSALLMTDQVIPWAMHNIQKQVTLAMEDIFLDMLRSQGSFRDRDRGISITVRDVREKTLIEPTIIYTPNRNTPITLQATSAEIAFDLDTREIILTFRELRAGLPSQFSLYTNDDREFRFPMPDAVRDPKPRHLTIRDIRHKSDSLGNEYVENREWLEIESAFTVAMGDFDRLFDSSLTNHDAQAEYNEEELRKLDTEVFSRFSMSSSCIFFALLGGPFSIAHGRKQFLTNFFLCFMPVLLLYYPVSMLMMTLSKTGTVNPVWAMWIGNLLLLIAAVRIIRKVLQH</sequence>
<dbReference type="GO" id="GO:0043190">
    <property type="term" value="C:ATP-binding cassette (ABC) transporter complex"/>
    <property type="evidence" value="ECO:0007669"/>
    <property type="project" value="TreeGrafter"/>
</dbReference>
<dbReference type="PANTHER" id="PTHR33529">
    <property type="entry name" value="SLR0882 PROTEIN-RELATED"/>
    <property type="match status" value="1"/>
</dbReference>
<feature type="transmembrane region" description="Helical" evidence="6">
    <location>
        <begin position="12"/>
        <end position="33"/>
    </location>
</feature>
<accession>A0A518CRE8</accession>
<dbReference type="InterPro" id="IPR005495">
    <property type="entry name" value="LptG/LptF_permease"/>
</dbReference>
<gene>
    <name evidence="7" type="ORF">Pla110_35520</name>
</gene>
<keyword evidence="3 6" id="KW-0812">Transmembrane</keyword>
<reference evidence="7 8" key="1">
    <citation type="submission" date="2019-02" db="EMBL/GenBank/DDBJ databases">
        <title>Deep-cultivation of Planctomycetes and their phenomic and genomic characterization uncovers novel biology.</title>
        <authorList>
            <person name="Wiegand S."/>
            <person name="Jogler M."/>
            <person name="Boedeker C."/>
            <person name="Pinto D."/>
            <person name="Vollmers J."/>
            <person name="Rivas-Marin E."/>
            <person name="Kohn T."/>
            <person name="Peeters S.H."/>
            <person name="Heuer A."/>
            <person name="Rast P."/>
            <person name="Oberbeckmann S."/>
            <person name="Bunk B."/>
            <person name="Jeske O."/>
            <person name="Meyerdierks A."/>
            <person name="Storesund J.E."/>
            <person name="Kallscheuer N."/>
            <person name="Luecker S."/>
            <person name="Lage O.M."/>
            <person name="Pohl T."/>
            <person name="Merkel B.J."/>
            <person name="Hornburger P."/>
            <person name="Mueller R.-W."/>
            <person name="Bruemmer F."/>
            <person name="Labrenz M."/>
            <person name="Spormann A.M."/>
            <person name="Op den Camp H."/>
            <person name="Overmann J."/>
            <person name="Amann R."/>
            <person name="Jetten M.S.M."/>
            <person name="Mascher T."/>
            <person name="Medema M.H."/>
            <person name="Devos D.P."/>
            <person name="Kaster A.-K."/>
            <person name="Ovreas L."/>
            <person name="Rohde M."/>
            <person name="Galperin M.Y."/>
            <person name="Jogler C."/>
        </authorList>
    </citation>
    <scope>NUCLEOTIDE SEQUENCE [LARGE SCALE GENOMIC DNA]</scope>
    <source>
        <strain evidence="7 8">Pla110</strain>
    </source>
</reference>
<feature type="transmembrane region" description="Helical" evidence="6">
    <location>
        <begin position="310"/>
        <end position="328"/>
    </location>
</feature>
<dbReference type="OrthoDB" id="238655at2"/>
<dbReference type="PANTHER" id="PTHR33529:SF6">
    <property type="entry name" value="YJGP_YJGQ FAMILY PERMEASE"/>
    <property type="match status" value="1"/>
</dbReference>
<protein>
    <submittedName>
        <fullName evidence="7">Putative permease YjgP/YjgQ family protein</fullName>
    </submittedName>
</protein>
<keyword evidence="2" id="KW-1003">Cell membrane</keyword>
<dbReference type="Proteomes" id="UP000317178">
    <property type="component" value="Chromosome"/>
</dbReference>
<name>A0A518CRE8_9PLAN</name>
<evidence type="ECO:0000256" key="6">
    <source>
        <dbReference type="SAM" id="Phobius"/>
    </source>
</evidence>
<keyword evidence="5 6" id="KW-0472">Membrane</keyword>
<keyword evidence="8" id="KW-1185">Reference proteome</keyword>
<dbReference type="Pfam" id="PF03739">
    <property type="entry name" value="LptF_LptG"/>
    <property type="match status" value="1"/>
</dbReference>
<dbReference type="RefSeq" id="WP_144997447.1">
    <property type="nucleotide sequence ID" value="NZ_CP036281.1"/>
</dbReference>
<evidence type="ECO:0000256" key="5">
    <source>
        <dbReference type="ARBA" id="ARBA00023136"/>
    </source>
</evidence>
<proteinExistence type="predicted"/>
<evidence type="ECO:0000313" key="7">
    <source>
        <dbReference type="EMBL" id="QDU81802.1"/>
    </source>
</evidence>
<feature type="transmembrane region" description="Helical" evidence="6">
    <location>
        <begin position="53"/>
        <end position="75"/>
    </location>
</feature>
<keyword evidence="4 6" id="KW-1133">Transmembrane helix</keyword>
<evidence type="ECO:0000256" key="2">
    <source>
        <dbReference type="ARBA" id="ARBA00022475"/>
    </source>
</evidence>
<comment type="subcellular location">
    <subcellularLocation>
        <location evidence="1">Cell membrane</location>
        <topology evidence="1">Multi-pass membrane protein</topology>
    </subcellularLocation>
</comment>
<feature type="transmembrane region" description="Helical" evidence="6">
    <location>
        <begin position="335"/>
        <end position="358"/>
    </location>
</feature>
<evidence type="ECO:0000256" key="4">
    <source>
        <dbReference type="ARBA" id="ARBA00022989"/>
    </source>
</evidence>
<feature type="transmembrane region" description="Helical" evidence="6">
    <location>
        <begin position="96"/>
        <end position="114"/>
    </location>
</feature>